<dbReference type="InterPro" id="IPR011600">
    <property type="entry name" value="Pept_C14_caspase"/>
</dbReference>
<dbReference type="PANTHER" id="PTHR48104:SF30">
    <property type="entry name" value="METACASPASE-1"/>
    <property type="match status" value="1"/>
</dbReference>
<evidence type="ECO:0000256" key="1">
    <source>
        <dbReference type="ARBA" id="ARBA00009005"/>
    </source>
</evidence>
<keyword evidence="3" id="KW-0788">Thiol protease</keyword>
<evidence type="ECO:0000256" key="3">
    <source>
        <dbReference type="ARBA" id="ARBA00022807"/>
    </source>
</evidence>
<dbReference type="Pfam" id="PF00656">
    <property type="entry name" value="Peptidase_C14"/>
    <property type="match status" value="1"/>
</dbReference>
<proteinExistence type="inferred from homology"/>
<dbReference type="Gene3D" id="3.40.50.12660">
    <property type="match status" value="2"/>
</dbReference>
<keyword evidence="2" id="KW-0053">Apoptosis</keyword>
<feature type="domain" description="Peptidase C14 caspase" evidence="5">
    <location>
        <begin position="3"/>
        <end position="321"/>
    </location>
</feature>
<name>A0ABR3ZKA7_9PEZI</name>
<dbReference type="InterPro" id="IPR029030">
    <property type="entry name" value="Caspase-like_dom_sf"/>
</dbReference>
<evidence type="ECO:0000313" key="6">
    <source>
        <dbReference type="EMBL" id="KAL1900667.1"/>
    </source>
</evidence>
<comment type="caution">
    <text evidence="6">The sequence shown here is derived from an EMBL/GenBank/DDBJ whole genome shotgun (WGS) entry which is preliminary data.</text>
</comment>
<keyword evidence="4" id="KW-0865">Zymogen</keyword>
<comment type="similarity">
    <text evidence="1">Belongs to the peptidase C14B family.</text>
</comment>
<reference evidence="6 7" key="1">
    <citation type="journal article" date="2024" name="IMA Fungus">
        <title>IMA Genome - F19 : A genome assembly and annotation guide to empower mycologists, including annotated draft genome sequences of Ceratocystis pirilliformis, Diaporthe australafricana, Fusarium ophioides, Paecilomyces lecythidis, and Sporothrix stenoceras.</title>
        <authorList>
            <person name="Aylward J."/>
            <person name="Wilson A.M."/>
            <person name="Visagie C.M."/>
            <person name="Spraker J."/>
            <person name="Barnes I."/>
            <person name="Buitendag C."/>
            <person name="Ceriani C."/>
            <person name="Del Mar Angel L."/>
            <person name="du Plessis D."/>
            <person name="Fuchs T."/>
            <person name="Gasser K."/>
            <person name="Kramer D."/>
            <person name="Li W."/>
            <person name="Munsamy K."/>
            <person name="Piso A."/>
            <person name="Price J.L."/>
            <person name="Sonnekus B."/>
            <person name="Thomas C."/>
            <person name="van der Nest A."/>
            <person name="van Dijk A."/>
            <person name="van Heerden A."/>
            <person name="van Vuuren N."/>
            <person name="Yilmaz N."/>
            <person name="Duong T.A."/>
            <person name="van der Merwe N.A."/>
            <person name="Wingfield M.J."/>
            <person name="Wingfield B.D."/>
        </authorList>
    </citation>
    <scope>NUCLEOTIDE SEQUENCE [LARGE SCALE GENOMIC DNA]</scope>
    <source>
        <strain evidence="6 7">CMW 5346</strain>
    </source>
</reference>
<sequence length="343" mass="37223">MTKKALIIGINYYGQSYQLSGCLNDAANVRDFLVGEHGFEDNPDNVVVMTDADENKDTLLYPTRDNMINAMRWLVSDNRHGDSVWLSYSGHGGQTTDADGNNPTTEEDTICPVDFPETGQIDSATLYQILVDPLHPEARLTILFDCCHSGSACALPYVYRPDEEGNISVTFNDFVQTLQEGAQLVVAAQQLAHAPVMLSLDTLTQAKSFMHGVTGFAKDLAVVAETAIHGNPDDPNEDGLVRVDATVTVTTVKDVWMFSGCADDQTSADTNIAGVATGAMSWAFLAAMRQIPDGELSYVGLLTATRQLLKENYSQIPQLSCGGEYDLDQAIMVSHSLSLLVIE</sequence>
<dbReference type="SUPFAM" id="SSF52129">
    <property type="entry name" value="Caspase-like"/>
    <property type="match status" value="1"/>
</dbReference>
<dbReference type="EMBL" id="JAWCUI010000009">
    <property type="protein sequence ID" value="KAL1900667.1"/>
    <property type="molecule type" value="Genomic_DNA"/>
</dbReference>
<gene>
    <name evidence="6" type="ORF">Sste5346_002392</name>
</gene>
<dbReference type="Proteomes" id="UP001583186">
    <property type="component" value="Unassembled WGS sequence"/>
</dbReference>
<evidence type="ECO:0000256" key="4">
    <source>
        <dbReference type="ARBA" id="ARBA00023145"/>
    </source>
</evidence>
<evidence type="ECO:0000313" key="7">
    <source>
        <dbReference type="Proteomes" id="UP001583186"/>
    </source>
</evidence>
<evidence type="ECO:0000259" key="5">
    <source>
        <dbReference type="Pfam" id="PF00656"/>
    </source>
</evidence>
<dbReference type="PANTHER" id="PTHR48104">
    <property type="entry name" value="METACASPASE-4"/>
    <property type="match status" value="1"/>
</dbReference>
<accession>A0ABR3ZKA7</accession>
<evidence type="ECO:0000256" key="2">
    <source>
        <dbReference type="ARBA" id="ARBA00022703"/>
    </source>
</evidence>
<keyword evidence="7" id="KW-1185">Reference proteome</keyword>
<keyword evidence="3" id="KW-0378">Hydrolase</keyword>
<dbReference type="InterPro" id="IPR050452">
    <property type="entry name" value="Metacaspase"/>
</dbReference>
<organism evidence="6 7">
    <name type="scientific">Sporothrix stenoceras</name>
    <dbReference type="NCBI Taxonomy" id="5173"/>
    <lineage>
        <taxon>Eukaryota</taxon>
        <taxon>Fungi</taxon>
        <taxon>Dikarya</taxon>
        <taxon>Ascomycota</taxon>
        <taxon>Pezizomycotina</taxon>
        <taxon>Sordariomycetes</taxon>
        <taxon>Sordariomycetidae</taxon>
        <taxon>Ophiostomatales</taxon>
        <taxon>Ophiostomataceae</taxon>
        <taxon>Sporothrix</taxon>
    </lineage>
</organism>
<protein>
    <recommendedName>
        <fullName evidence="5">Peptidase C14 caspase domain-containing protein</fullName>
    </recommendedName>
</protein>
<keyword evidence="3" id="KW-0645">Protease</keyword>